<comment type="caution">
    <text evidence="1">The sequence shown here is derived from an EMBL/GenBank/DDBJ whole genome shotgun (WGS) entry which is preliminary data.</text>
</comment>
<name>A0A845I068_9BURK</name>
<dbReference type="InterPro" id="IPR002043">
    <property type="entry name" value="UDG_fam1"/>
</dbReference>
<proteinExistence type="predicted"/>
<protein>
    <submittedName>
        <fullName evidence="1">Uracil-DNA glycosylase</fullName>
    </submittedName>
</protein>
<reference evidence="1" key="1">
    <citation type="submission" date="2019-12" db="EMBL/GenBank/DDBJ databases">
        <title>Novel species isolated from a subtropical stream in China.</title>
        <authorList>
            <person name="Lu H."/>
        </authorList>
    </citation>
    <scope>NUCLEOTIDE SEQUENCE [LARGE SCALE GENOMIC DNA]</scope>
    <source>
        <strain evidence="1">FT93W</strain>
    </source>
</reference>
<evidence type="ECO:0000313" key="2">
    <source>
        <dbReference type="Proteomes" id="UP000444316"/>
    </source>
</evidence>
<dbReference type="PANTHER" id="PTHR11264:SF8">
    <property type="entry name" value="URACIL-DNA GLYCOSYLASE-LIKE DOMAIN-CONTAINING PROTEIN"/>
    <property type="match status" value="1"/>
</dbReference>
<gene>
    <name evidence="1" type="ORF">GTP23_08655</name>
</gene>
<keyword evidence="2" id="KW-1185">Reference proteome</keyword>
<dbReference type="Proteomes" id="UP000444316">
    <property type="component" value="Unassembled WGS sequence"/>
</dbReference>
<evidence type="ECO:0000313" key="1">
    <source>
        <dbReference type="EMBL" id="MYN45131.1"/>
    </source>
</evidence>
<dbReference type="InterPro" id="IPR036895">
    <property type="entry name" value="Uracil-DNA_glycosylase-like_sf"/>
</dbReference>
<dbReference type="AlphaFoldDB" id="A0A845I068"/>
<dbReference type="Gene3D" id="3.40.470.10">
    <property type="entry name" value="Uracil-DNA glycosylase-like domain"/>
    <property type="match status" value="1"/>
</dbReference>
<dbReference type="GO" id="GO:0097510">
    <property type="term" value="P:base-excision repair, AP site formation via deaminated base removal"/>
    <property type="evidence" value="ECO:0007669"/>
    <property type="project" value="TreeGrafter"/>
</dbReference>
<organism evidence="1 2">
    <name type="scientific">Duganella fentianensis</name>
    <dbReference type="NCBI Taxonomy" id="2692177"/>
    <lineage>
        <taxon>Bacteria</taxon>
        <taxon>Pseudomonadati</taxon>
        <taxon>Pseudomonadota</taxon>
        <taxon>Betaproteobacteria</taxon>
        <taxon>Burkholderiales</taxon>
        <taxon>Oxalobacteraceae</taxon>
        <taxon>Telluria group</taxon>
        <taxon>Duganella</taxon>
    </lineage>
</organism>
<accession>A0A845I068</accession>
<dbReference type="EMBL" id="WWCL01000002">
    <property type="protein sequence ID" value="MYN45131.1"/>
    <property type="molecule type" value="Genomic_DNA"/>
</dbReference>
<dbReference type="RefSeq" id="WP_161034822.1">
    <property type="nucleotide sequence ID" value="NZ_WWCL01000002.1"/>
</dbReference>
<dbReference type="PANTHER" id="PTHR11264">
    <property type="entry name" value="URACIL-DNA GLYCOSYLASE"/>
    <property type="match status" value="1"/>
</dbReference>
<dbReference type="SUPFAM" id="SSF52141">
    <property type="entry name" value="Uracil-DNA glycosylase-like"/>
    <property type="match status" value="1"/>
</dbReference>
<dbReference type="GO" id="GO:0004844">
    <property type="term" value="F:uracil DNA N-glycosylase activity"/>
    <property type="evidence" value="ECO:0007669"/>
    <property type="project" value="InterPro"/>
</dbReference>
<sequence length="279" mass="30078">MTIPAHFLAALNCADVSWRPLLVQGLEAIMAATPDYLPQLAQDDYLPTGQRLFAAFALPLDRVRYVLVGEGPYPRAASATGVSFMDGAVGSLWSDQLGGGLSKPVNKATSLRNFMKMLLVADGQLDLDDTGSEAMASIALRAQEGKGSHIRTLAELQDKLTEQGFLLLNAALVFRHHVAPVKDARAWLPFFETVMAGLAEQASVVPTLILWGKIAETLSKLPLMQKFPQIRAEHPYNLSFIGNADMHALFGPMKLLQGRAGQPAPGAGGQTSLKFDILD</sequence>